<evidence type="ECO:0000256" key="1">
    <source>
        <dbReference type="SAM" id="MobiDB-lite"/>
    </source>
</evidence>
<feature type="compositionally biased region" description="Low complexity" evidence="1">
    <location>
        <begin position="631"/>
        <end position="650"/>
    </location>
</feature>
<dbReference type="Proteomes" id="UP001162541">
    <property type="component" value="Chromosome 5"/>
</dbReference>
<dbReference type="PANTHER" id="PTHR36005:SF1">
    <property type="entry name" value="DNA LIGASE-LIKE PROTEIN"/>
    <property type="match status" value="1"/>
</dbReference>
<reference evidence="3 4" key="1">
    <citation type="submission" date="2016-03" db="EMBL/GenBank/DDBJ databases">
        <title>Mechanisms controlling the formation of the plant cell surface in tip-growing cells are functionally conserved among land plants.</title>
        <authorList>
            <person name="Honkanen S."/>
            <person name="Jones V.A."/>
            <person name="Morieri G."/>
            <person name="Champion C."/>
            <person name="Hetherington A.J."/>
            <person name="Kelly S."/>
            <person name="Saint-Marcoux D."/>
            <person name="Proust H."/>
            <person name="Prescott H."/>
            <person name="Dolan L."/>
        </authorList>
    </citation>
    <scope>NUCLEOTIDE SEQUENCE [LARGE SCALE GENOMIC DNA]</scope>
    <source>
        <strain evidence="4">cv. Tak-1 and cv. Tak-2</strain>
        <tissue evidence="3">Whole gametophyte</tissue>
    </source>
</reference>
<name>A0A176VSP6_MARPO</name>
<feature type="compositionally biased region" description="Acidic residues" evidence="1">
    <location>
        <begin position="438"/>
        <end position="450"/>
    </location>
</feature>
<feature type="compositionally biased region" description="Acidic residues" evidence="1">
    <location>
        <begin position="300"/>
        <end position="322"/>
    </location>
</feature>
<keyword evidence="4" id="KW-1185">Reference proteome</keyword>
<feature type="compositionally biased region" description="Low complexity" evidence="1">
    <location>
        <begin position="518"/>
        <end position="537"/>
    </location>
</feature>
<feature type="region of interest" description="Disordered" evidence="1">
    <location>
        <begin position="367"/>
        <end position="450"/>
    </location>
</feature>
<dbReference type="PANTHER" id="PTHR36005">
    <property type="entry name" value="DNA LIGASE-LIKE PROTEIN"/>
    <property type="match status" value="1"/>
</dbReference>
<feature type="compositionally biased region" description="Basic and acidic residues" evidence="1">
    <location>
        <begin position="234"/>
        <end position="247"/>
    </location>
</feature>
<feature type="compositionally biased region" description="Basic and acidic residues" evidence="1">
    <location>
        <begin position="420"/>
        <end position="437"/>
    </location>
</feature>
<evidence type="ECO:0000313" key="5">
    <source>
        <dbReference type="Proteomes" id="UP001162541"/>
    </source>
</evidence>
<evidence type="ECO:0000313" key="3">
    <source>
        <dbReference type="EMBL" id="OAE23423.1"/>
    </source>
</evidence>
<feature type="compositionally biased region" description="Acidic residues" evidence="1">
    <location>
        <begin position="32"/>
        <end position="43"/>
    </location>
</feature>
<feature type="compositionally biased region" description="Basic and acidic residues" evidence="1">
    <location>
        <begin position="194"/>
        <end position="214"/>
    </location>
</feature>
<feature type="region of interest" description="Disordered" evidence="1">
    <location>
        <begin position="161"/>
        <end position="323"/>
    </location>
</feature>
<protein>
    <recommendedName>
        <fullName evidence="6">DNA replication checkpoint mediator MRC1 domain-containing protein</fullName>
    </recommendedName>
</protein>
<feature type="region of interest" description="Disordered" evidence="1">
    <location>
        <begin position="631"/>
        <end position="663"/>
    </location>
</feature>
<reference evidence="5" key="3">
    <citation type="journal article" date="2020" name="Curr. Biol.">
        <title>Chromatin organization in early land plants reveals an ancestral association between H3K27me3, transposons, and constitutive heterochromatin.</title>
        <authorList>
            <person name="Montgomery S.A."/>
            <person name="Tanizawa Y."/>
            <person name="Galik B."/>
            <person name="Wang N."/>
            <person name="Ito T."/>
            <person name="Mochizuki T."/>
            <person name="Akimcheva S."/>
            <person name="Bowman J.L."/>
            <person name="Cognat V."/>
            <person name="Marechal-Drouard L."/>
            <person name="Ekker H."/>
            <person name="Hong S.F."/>
            <person name="Kohchi T."/>
            <person name="Lin S.S."/>
            <person name="Liu L.D."/>
            <person name="Nakamura Y."/>
            <person name="Valeeva L.R."/>
            <person name="Shakirov E.V."/>
            <person name="Shippen D.E."/>
            <person name="Wei W.L."/>
            <person name="Yagura M."/>
            <person name="Yamaoka S."/>
            <person name="Yamato K.T."/>
            <person name="Liu C."/>
            <person name="Berger F."/>
        </authorList>
    </citation>
    <scope>NUCLEOTIDE SEQUENCE [LARGE SCALE GENOMIC DNA]</scope>
    <source>
        <strain evidence="5">Tak-1</strain>
    </source>
</reference>
<dbReference type="EMBL" id="LVLJ01002841">
    <property type="protein sequence ID" value="OAE23423.1"/>
    <property type="molecule type" value="Genomic_DNA"/>
</dbReference>
<evidence type="ECO:0008006" key="6">
    <source>
        <dbReference type="Google" id="ProtNLM"/>
    </source>
</evidence>
<feature type="compositionally biased region" description="Basic and acidic residues" evidence="1">
    <location>
        <begin position="268"/>
        <end position="286"/>
    </location>
</feature>
<sequence>MDGGNSERENTDMEPEMPGSPQNDKKRKSLATEDDPSLPDLEIEYGLDAAASISKKKRREEAESIDAETQRLLRESKKVAFPEEQLEQKPISSVLEKMRNRKLQRAQKKRSSHQVAECSSKRPILDLKKALSVDSGLNLDLEDDIEVVMVKPPTHQVLAVKQEPGGTSGTNEHMNTTAFVESVEGPSRPSTPETRPEASRADKSSVVSGKREAPLRPLLIDSQELYCDSQLSPSRDEAPDARGRDEDVTLPEYSMNLQFDSETQDEDSSSRVEDEEKENKDPKRAAEVLPTVSRVRGLIDDEAEDEDEDLLEDEDDEDDDTTEDLRDLLAQDVTEKAADRKRRADLHRKWLQQQDDSMTDTILQRIETGWRNKAKKQKLPGILDEVDDDDSTGCKSQTVEEATEEPTESTVASLTSSIKRKSEEPTDHGVKRSRSQEVEETEDDDCEEEDEWFRRQRLLNESEEHSELPSVHDDETSRQIFSLINKVNVATIKSTKVTTGSNDMRPLGVAHHHTLSHVQSSFVRRTTTTSVPPTTRQGSGNSRSYIFGRDDSNSNHASRPQGSDDKGVKDLSPATGGDNQNRKARTTPTSRGGSSGGKGNEAKAAETTGPSLFQILRQQAADLEKSVLARDSSFSLNGSSSRSGDLSIFSVMKPSKPSRKSKG</sequence>
<dbReference type="EMBL" id="AP019870">
    <property type="protein sequence ID" value="BBN11615.1"/>
    <property type="molecule type" value="Genomic_DNA"/>
</dbReference>
<dbReference type="Proteomes" id="UP000077202">
    <property type="component" value="Unassembled WGS sequence"/>
</dbReference>
<organism evidence="3 4">
    <name type="scientific">Marchantia polymorpha subsp. ruderalis</name>
    <dbReference type="NCBI Taxonomy" id="1480154"/>
    <lineage>
        <taxon>Eukaryota</taxon>
        <taxon>Viridiplantae</taxon>
        <taxon>Streptophyta</taxon>
        <taxon>Embryophyta</taxon>
        <taxon>Marchantiophyta</taxon>
        <taxon>Marchantiopsida</taxon>
        <taxon>Marchantiidae</taxon>
        <taxon>Marchantiales</taxon>
        <taxon>Marchantiaceae</taxon>
        <taxon>Marchantia</taxon>
    </lineage>
</organism>
<feature type="region of interest" description="Disordered" evidence="1">
    <location>
        <begin position="515"/>
        <end position="611"/>
    </location>
</feature>
<proteinExistence type="predicted"/>
<gene>
    <name evidence="3" type="ORF">AXG93_961s1170</name>
    <name evidence="2" type="ORF">Mp_5g13410</name>
</gene>
<accession>A0A176VSP6</accession>
<dbReference type="AlphaFoldDB" id="A0A176VSP6"/>
<feature type="compositionally biased region" description="Polar residues" evidence="1">
    <location>
        <begin position="169"/>
        <end position="179"/>
    </location>
</feature>
<feature type="compositionally biased region" description="Polar residues" evidence="1">
    <location>
        <begin position="408"/>
        <end position="417"/>
    </location>
</feature>
<evidence type="ECO:0000313" key="2">
    <source>
        <dbReference type="EMBL" id="BBN11615.1"/>
    </source>
</evidence>
<feature type="region of interest" description="Disordered" evidence="1">
    <location>
        <begin position="1"/>
        <end position="43"/>
    </location>
</feature>
<evidence type="ECO:0000313" key="4">
    <source>
        <dbReference type="Proteomes" id="UP000077202"/>
    </source>
</evidence>
<feature type="compositionally biased region" description="Basic and acidic residues" evidence="1">
    <location>
        <begin position="1"/>
        <end position="11"/>
    </location>
</feature>
<reference evidence="2" key="2">
    <citation type="journal article" date="2019" name="Curr. Biol.">
        <title>Chromatin organization in early land plants reveals an ancestral association between H3K27me3, transposons, and constitutive heterochromatin.</title>
        <authorList>
            <person name="Montgomery S.A."/>
            <person name="Tanizawa Y."/>
            <person name="Galik B."/>
            <person name="Wang N."/>
            <person name="Ito T."/>
            <person name="Mochizuki T."/>
            <person name="Akimcheva S."/>
            <person name="Bowman J."/>
            <person name="Cognat V."/>
            <person name="Drouard L."/>
            <person name="Ekker H."/>
            <person name="Houng S."/>
            <person name="Kohchi T."/>
            <person name="Lin S."/>
            <person name="Liu L.D."/>
            <person name="Nakamura Y."/>
            <person name="Valeeva L.R."/>
            <person name="Shakirov E.V."/>
            <person name="Shippen D.E."/>
            <person name="Wei W."/>
            <person name="Yagura M."/>
            <person name="Yamaoka S."/>
            <person name="Yamato K.T."/>
            <person name="Liu C."/>
            <person name="Berger F."/>
        </authorList>
    </citation>
    <scope>NUCLEOTIDE SEQUENCE [LARGE SCALE GENOMIC DNA]</scope>
    <source>
        <strain evidence="2">Tak-1</strain>
    </source>
</reference>